<feature type="domain" description="Aromatic amino acid beta-eliminating lyase/threonine aldolase" evidence="5">
    <location>
        <begin position="3"/>
        <end position="292"/>
    </location>
</feature>
<evidence type="ECO:0000256" key="2">
    <source>
        <dbReference type="ARBA" id="ARBA00006966"/>
    </source>
</evidence>
<evidence type="ECO:0000256" key="4">
    <source>
        <dbReference type="ARBA" id="ARBA00022898"/>
    </source>
</evidence>
<dbReference type="EMBL" id="JAMD01000007">
    <property type="protein sequence ID" value="KEJ95368.1"/>
    <property type="molecule type" value="Genomic_DNA"/>
</dbReference>
<comment type="caution">
    <text evidence="6">The sequence shown here is derived from an EMBL/GenBank/DDBJ whole genome shotgun (WGS) entry which is preliminary data.</text>
</comment>
<evidence type="ECO:0000313" key="7">
    <source>
        <dbReference type="Proteomes" id="UP000027746"/>
    </source>
</evidence>
<reference evidence="6 7" key="1">
    <citation type="submission" date="2014-01" db="EMBL/GenBank/DDBJ databases">
        <title>Sulfitobacter sp. H3 (MCCC 1A00686) Genome Sequencing.</title>
        <authorList>
            <person name="Lai Q."/>
            <person name="Hong Z."/>
        </authorList>
    </citation>
    <scope>NUCLEOTIDE SEQUENCE [LARGE SCALE GENOMIC DNA]</scope>
    <source>
        <strain evidence="6 7">H3</strain>
    </source>
</reference>
<dbReference type="InterPro" id="IPR001597">
    <property type="entry name" value="ArAA_b-elim_lyase/Thr_aldolase"/>
</dbReference>
<sequence length="356" mass="37880">MSFGSDNQSGASPAVLQALLHEFSQKGASYGTDEATKQAEDKLREVFDCDLVAYFVTSGTAANCLALSALGDPWGAILCHHQAHVLRDESTAPELLTGGMRLMPVAPFATRLDVDTVAAHLRAMPDDRPHNIRPQILSIAQSSENGQVYTPAEVHALCGVAQDAGLRVHMDGARFANAVVHLGCHPADISARAGVDVLCLGATKNGAMAAEAVIFFDKTLARGFPDRMKRSGHLLSKGRFLGAQFNAWLHDDHWLDLARHANARAQVLAMTLAAINGARIAMPPQANEVFAVLPRAVCAQLAAAGIGFAEWYADAILPDKIDLEHEALVRFVTSFASSESEISALAKAGGDTGYFS</sequence>
<keyword evidence="4" id="KW-0663">Pyridoxal phosphate</keyword>
<name>A0A073IYC2_9RHOB</name>
<dbReference type="GO" id="GO:0006520">
    <property type="term" value="P:amino acid metabolic process"/>
    <property type="evidence" value="ECO:0007669"/>
    <property type="project" value="InterPro"/>
</dbReference>
<dbReference type="Pfam" id="PF01212">
    <property type="entry name" value="Beta_elim_lyase"/>
    <property type="match status" value="1"/>
</dbReference>
<dbReference type="Gene3D" id="3.40.640.10">
    <property type="entry name" value="Type I PLP-dependent aspartate aminotransferase-like (Major domain)"/>
    <property type="match status" value="1"/>
</dbReference>
<evidence type="ECO:0000313" key="6">
    <source>
        <dbReference type="EMBL" id="KEJ95368.1"/>
    </source>
</evidence>
<evidence type="ECO:0000256" key="3">
    <source>
        <dbReference type="ARBA" id="ARBA00011881"/>
    </source>
</evidence>
<dbReference type="PANTHER" id="PTHR48097">
    <property type="entry name" value="L-THREONINE ALDOLASE-RELATED"/>
    <property type="match status" value="1"/>
</dbReference>
<evidence type="ECO:0000259" key="5">
    <source>
        <dbReference type="Pfam" id="PF01212"/>
    </source>
</evidence>
<gene>
    <name evidence="6" type="ORF">SUH3_22845</name>
</gene>
<dbReference type="InterPro" id="IPR015422">
    <property type="entry name" value="PyrdxlP-dep_Trfase_small"/>
</dbReference>
<evidence type="ECO:0000256" key="1">
    <source>
        <dbReference type="ARBA" id="ARBA00001933"/>
    </source>
</evidence>
<keyword evidence="7" id="KW-1185">Reference proteome</keyword>
<comment type="similarity">
    <text evidence="2">Belongs to the threonine aldolase family.</text>
</comment>
<dbReference type="GeneID" id="68872558"/>
<dbReference type="Proteomes" id="UP000027746">
    <property type="component" value="Unassembled WGS sequence"/>
</dbReference>
<dbReference type="GO" id="GO:0016829">
    <property type="term" value="F:lyase activity"/>
    <property type="evidence" value="ECO:0007669"/>
    <property type="project" value="InterPro"/>
</dbReference>
<dbReference type="OrthoDB" id="9774495at2"/>
<organism evidence="6 7">
    <name type="scientific">Pseudosulfitobacter pseudonitzschiae</name>
    <dbReference type="NCBI Taxonomy" id="1402135"/>
    <lineage>
        <taxon>Bacteria</taxon>
        <taxon>Pseudomonadati</taxon>
        <taxon>Pseudomonadota</taxon>
        <taxon>Alphaproteobacteria</taxon>
        <taxon>Rhodobacterales</taxon>
        <taxon>Roseobacteraceae</taxon>
        <taxon>Pseudosulfitobacter</taxon>
    </lineage>
</organism>
<dbReference type="SUPFAM" id="SSF53383">
    <property type="entry name" value="PLP-dependent transferases"/>
    <property type="match status" value="1"/>
</dbReference>
<dbReference type="RefSeq" id="WP_037927596.1">
    <property type="nucleotide sequence ID" value="NZ_CP054606.1"/>
</dbReference>
<dbReference type="InterPro" id="IPR015424">
    <property type="entry name" value="PyrdxlP-dep_Trfase"/>
</dbReference>
<comment type="cofactor">
    <cofactor evidence="1">
        <name>pyridoxal 5'-phosphate</name>
        <dbReference type="ChEBI" id="CHEBI:597326"/>
    </cofactor>
</comment>
<dbReference type="AlphaFoldDB" id="A0A073IYC2"/>
<protein>
    <recommendedName>
        <fullName evidence="5">Aromatic amino acid beta-eliminating lyase/threonine aldolase domain-containing protein</fullName>
    </recommendedName>
</protein>
<dbReference type="InterPro" id="IPR015421">
    <property type="entry name" value="PyrdxlP-dep_Trfase_major"/>
</dbReference>
<dbReference type="Gene3D" id="3.90.1150.10">
    <property type="entry name" value="Aspartate Aminotransferase, domain 1"/>
    <property type="match status" value="1"/>
</dbReference>
<accession>A0A073IYC2</accession>
<comment type="subunit">
    <text evidence="3">Homotetramer.</text>
</comment>
<proteinExistence type="inferred from homology"/>
<dbReference type="PANTHER" id="PTHR48097:SF5">
    <property type="entry name" value="LOW SPECIFICITY L-THREONINE ALDOLASE"/>
    <property type="match status" value="1"/>
</dbReference>